<dbReference type="Proteomes" id="UP001595625">
    <property type="component" value="Unassembled WGS sequence"/>
</dbReference>
<gene>
    <name evidence="1" type="ORF">ACFOEJ_06420</name>
</gene>
<comment type="caution">
    <text evidence="1">The sequence shown here is derived from an EMBL/GenBank/DDBJ whole genome shotgun (WGS) entry which is preliminary data.</text>
</comment>
<proteinExistence type="predicted"/>
<accession>A0ABV7KMP0</accession>
<reference evidence="2" key="1">
    <citation type="journal article" date="2019" name="Int. J. Syst. Evol. Microbiol.">
        <title>The Global Catalogue of Microorganisms (GCM) 10K type strain sequencing project: providing services to taxonomists for standard genome sequencing and annotation.</title>
        <authorList>
            <consortium name="The Broad Institute Genomics Platform"/>
            <consortium name="The Broad Institute Genome Sequencing Center for Infectious Disease"/>
            <person name="Wu L."/>
            <person name="Ma J."/>
        </authorList>
    </citation>
    <scope>NUCLEOTIDE SEQUENCE [LARGE SCALE GENOMIC DNA]</scope>
    <source>
        <strain evidence="2">CCM 320</strain>
    </source>
</reference>
<sequence length="94" mass="11088">MKITRSAEAELPHFSNHEEARDYFKNQYGNRFMMTNSRILDGVKTYFYHLVLDDQAYQDGIKKSQNGERVSDMDFLFSYQSVEITEDGQIHVIQ</sequence>
<dbReference type="EMBL" id="JBHRUJ010000010">
    <property type="protein sequence ID" value="MFC3210697.1"/>
    <property type="molecule type" value="Genomic_DNA"/>
</dbReference>
<dbReference type="RefSeq" id="WP_117314068.1">
    <property type="nucleotide sequence ID" value="NZ_JBHRUJ010000010.1"/>
</dbReference>
<evidence type="ECO:0000313" key="2">
    <source>
        <dbReference type="Proteomes" id="UP001595625"/>
    </source>
</evidence>
<protein>
    <submittedName>
        <fullName evidence="1">Uncharacterized protein</fullName>
    </submittedName>
</protein>
<name>A0ABV7KMP0_PLAOK</name>
<evidence type="ECO:0000313" key="1">
    <source>
        <dbReference type="EMBL" id="MFC3210697.1"/>
    </source>
</evidence>
<organism evidence="1 2">
    <name type="scientific">Planomicrobium okeanokoites</name>
    <name type="common">Planococcus okeanokoites</name>
    <name type="synonym">Flavobacterium okeanokoites</name>
    <dbReference type="NCBI Taxonomy" id="244"/>
    <lineage>
        <taxon>Bacteria</taxon>
        <taxon>Bacillati</taxon>
        <taxon>Bacillota</taxon>
        <taxon>Bacilli</taxon>
        <taxon>Bacillales</taxon>
        <taxon>Caryophanaceae</taxon>
        <taxon>Planomicrobium</taxon>
    </lineage>
</organism>
<keyword evidence="2" id="KW-1185">Reference proteome</keyword>